<evidence type="ECO:0000313" key="3">
    <source>
        <dbReference type="Proteomes" id="UP000001514"/>
    </source>
</evidence>
<evidence type="ECO:0008006" key="4">
    <source>
        <dbReference type="Google" id="ProtNLM"/>
    </source>
</evidence>
<dbReference type="Gene3D" id="3.40.1180.10">
    <property type="entry name" value="Decaprenyl diphosphate synthase-like"/>
    <property type="match status" value="1"/>
</dbReference>
<dbReference type="InParanoid" id="D8TB93"/>
<name>D8TB93_SELML</name>
<dbReference type="AlphaFoldDB" id="D8TB93"/>
<evidence type="ECO:0000313" key="2">
    <source>
        <dbReference type="EMBL" id="EFJ06047.1"/>
    </source>
</evidence>
<dbReference type="InterPro" id="IPR036424">
    <property type="entry name" value="UPP_synth-like_sf"/>
</dbReference>
<protein>
    <recommendedName>
        <fullName evidence="4">Isoprenyl transferase</fullName>
    </recommendedName>
</protein>
<proteinExistence type="predicted"/>
<dbReference type="KEGG" id="smo:SELMODRAFT_136096"/>
<dbReference type="Proteomes" id="UP000001514">
    <property type="component" value="Unassembled WGS sequence"/>
</dbReference>
<dbReference type="EMBL" id="GL377708">
    <property type="protein sequence ID" value="EFJ06047.1"/>
    <property type="molecule type" value="Genomic_DNA"/>
</dbReference>
<feature type="non-terminal residue" evidence="2">
    <location>
        <position position="1"/>
    </location>
</feature>
<accession>D8TB93</accession>
<dbReference type="InterPro" id="IPR001441">
    <property type="entry name" value="UPP_synth-like"/>
</dbReference>
<keyword evidence="1" id="KW-0808">Transferase</keyword>
<sequence>SGEQRLSNFIVNNFIFTKLVFDRKLWPDFREEDYVRALVEFQGGNRRFGRHDS</sequence>
<evidence type="ECO:0000256" key="1">
    <source>
        <dbReference type="ARBA" id="ARBA00022679"/>
    </source>
</evidence>
<dbReference type="HOGENOM" id="CLU_3074929_0_0_1"/>
<keyword evidence="3" id="KW-1185">Reference proteome</keyword>
<dbReference type="Pfam" id="PF01255">
    <property type="entry name" value="Prenyltransf"/>
    <property type="match status" value="1"/>
</dbReference>
<dbReference type="Gramene" id="EFJ06047">
    <property type="protein sequence ID" value="EFJ06047"/>
    <property type="gene ID" value="SELMODRAFT_136096"/>
</dbReference>
<dbReference type="SUPFAM" id="SSF64005">
    <property type="entry name" value="Undecaprenyl diphosphate synthase"/>
    <property type="match status" value="1"/>
</dbReference>
<organism evidence="3">
    <name type="scientific">Selaginella moellendorffii</name>
    <name type="common">Spikemoss</name>
    <dbReference type="NCBI Taxonomy" id="88036"/>
    <lineage>
        <taxon>Eukaryota</taxon>
        <taxon>Viridiplantae</taxon>
        <taxon>Streptophyta</taxon>
        <taxon>Embryophyta</taxon>
        <taxon>Tracheophyta</taxon>
        <taxon>Lycopodiopsida</taxon>
        <taxon>Selaginellales</taxon>
        <taxon>Selaginellaceae</taxon>
        <taxon>Selaginella</taxon>
    </lineage>
</organism>
<dbReference type="STRING" id="88036.D8TB93"/>
<gene>
    <name evidence="2" type="ORF">SELMODRAFT_136096</name>
</gene>
<dbReference type="GO" id="GO:0016765">
    <property type="term" value="F:transferase activity, transferring alkyl or aryl (other than methyl) groups"/>
    <property type="evidence" value="ECO:0007669"/>
    <property type="project" value="InterPro"/>
</dbReference>
<reference evidence="2 3" key="1">
    <citation type="journal article" date="2011" name="Science">
        <title>The Selaginella genome identifies genetic changes associated with the evolution of vascular plants.</title>
        <authorList>
            <person name="Banks J.A."/>
            <person name="Nishiyama T."/>
            <person name="Hasebe M."/>
            <person name="Bowman J.L."/>
            <person name="Gribskov M."/>
            <person name="dePamphilis C."/>
            <person name="Albert V.A."/>
            <person name="Aono N."/>
            <person name="Aoyama T."/>
            <person name="Ambrose B.A."/>
            <person name="Ashton N.W."/>
            <person name="Axtell M.J."/>
            <person name="Barker E."/>
            <person name="Barker M.S."/>
            <person name="Bennetzen J.L."/>
            <person name="Bonawitz N.D."/>
            <person name="Chapple C."/>
            <person name="Cheng C."/>
            <person name="Correa L.G."/>
            <person name="Dacre M."/>
            <person name="DeBarry J."/>
            <person name="Dreyer I."/>
            <person name="Elias M."/>
            <person name="Engstrom E.M."/>
            <person name="Estelle M."/>
            <person name="Feng L."/>
            <person name="Finet C."/>
            <person name="Floyd S.K."/>
            <person name="Frommer W.B."/>
            <person name="Fujita T."/>
            <person name="Gramzow L."/>
            <person name="Gutensohn M."/>
            <person name="Harholt J."/>
            <person name="Hattori M."/>
            <person name="Heyl A."/>
            <person name="Hirai T."/>
            <person name="Hiwatashi Y."/>
            <person name="Ishikawa M."/>
            <person name="Iwata M."/>
            <person name="Karol K.G."/>
            <person name="Koehler B."/>
            <person name="Kolukisaoglu U."/>
            <person name="Kubo M."/>
            <person name="Kurata T."/>
            <person name="Lalonde S."/>
            <person name="Li K."/>
            <person name="Li Y."/>
            <person name="Litt A."/>
            <person name="Lyons E."/>
            <person name="Manning G."/>
            <person name="Maruyama T."/>
            <person name="Michael T.P."/>
            <person name="Mikami K."/>
            <person name="Miyazaki S."/>
            <person name="Morinaga S."/>
            <person name="Murata T."/>
            <person name="Mueller-Roeber B."/>
            <person name="Nelson D.R."/>
            <person name="Obara M."/>
            <person name="Oguri Y."/>
            <person name="Olmstead R.G."/>
            <person name="Onodera N."/>
            <person name="Petersen B.L."/>
            <person name="Pils B."/>
            <person name="Prigge M."/>
            <person name="Rensing S.A."/>
            <person name="Riano-Pachon D.M."/>
            <person name="Roberts A.W."/>
            <person name="Sato Y."/>
            <person name="Scheller H.V."/>
            <person name="Schulz B."/>
            <person name="Schulz C."/>
            <person name="Shakirov E.V."/>
            <person name="Shibagaki N."/>
            <person name="Shinohara N."/>
            <person name="Shippen D.E."/>
            <person name="Soerensen I."/>
            <person name="Sotooka R."/>
            <person name="Sugimoto N."/>
            <person name="Sugita M."/>
            <person name="Sumikawa N."/>
            <person name="Tanurdzic M."/>
            <person name="Theissen G."/>
            <person name="Ulvskov P."/>
            <person name="Wakazuki S."/>
            <person name="Weng J.K."/>
            <person name="Willats W.W."/>
            <person name="Wipf D."/>
            <person name="Wolf P.G."/>
            <person name="Yang L."/>
            <person name="Zimmer A.D."/>
            <person name="Zhu Q."/>
            <person name="Mitros T."/>
            <person name="Hellsten U."/>
            <person name="Loque D."/>
            <person name="Otillar R."/>
            <person name="Salamov A."/>
            <person name="Schmutz J."/>
            <person name="Shapiro H."/>
            <person name="Lindquist E."/>
            <person name="Lucas S."/>
            <person name="Rokhsar D."/>
            <person name="Grigoriev I.V."/>
        </authorList>
    </citation>
    <scope>NUCLEOTIDE SEQUENCE [LARGE SCALE GENOMIC DNA]</scope>
</reference>